<evidence type="ECO:0000313" key="2">
    <source>
        <dbReference type="Proteomes" id="UP000229336"/>
    </source>
</evidence>
<evidence type="ECO:0000313" key="1">
    <source>
        <dbReference type="EMBL" id="PIZ59464.1"/>
    </source>
</evidence>
<gene>
    <name evidence="1" type="ORF">COY20_01915</name>
</gene>
<dbReference type="Proteomes" id="UP000229336">
    <property type="component" value="Unassembled WGS sequence"/>
</dbReference>
<evidence type="ECO:0008006" key="3">
    <source>
        <dbReference type="Google" id="ProtNLM"/>
    </source>
</evidence>
<name>A0A2M7TTF7_9BACT</name>
<dbReference type="InterPro" id="IPR016181">
    <property type="entry name" value="Acyl_CoA_acyltransferase"/>
</dbReference>
<sequence length="343" mass="39945">MVTVLKTLDGLKEKQSFINSLFDVYGEIYLQHYLSFEAIFLSKPKDDFCVFIDQKNNLLSAFEKKSDGVWQCSISGCPILGNNQVDHSTLKTFFDTIRNKLETHSLYFPLIYRKCRIFNPLKNVSGMQLWPRLPSPIISGDLSEASIWNRVVERYGGRAYRQKKKFEENLFVKSVNRADVENIIGKIESNSWKKRYGQDMLSRDNQFIYYTNIVKTGLADMSVAFDHSNCPAAFRIDAHVGRTLFVIKWSYDENFKQYSPGFYLLTVDLFKKCGPSDLGYIDLYGSPDMMKNLLETDRLERVDLCYSSNQGYVDIIRTERTNYDAKIFNNYQNQQSIKKLFNH</sequence>
<proteinExistence type="predicted"/>
<organism evidence="1 2">
    <name type="scientific">Candidatus Shapirobacteria bacterium CG_4_10_14_0_2_um_filter_40_12</name>
    <dbReference type="NCBI Taxonomy" id="1974871"/>
    <lineage>
        <taxon>Bacteria</taxon>
        <taxon>Candidatus Shapironibacteriota</taxon>
    </lineage>
</organism>
<accession>A0A2M7TTF7</accession>
<reference evidence="2" key="1">
    <citation type="submission" date="2017-09" db="EMBL/GenBank/DDBJ databases">
        <title>Depth-based differentiation of microbial function through sediment-hosted aquifers and enrichment of novel symbionts in the deep terrestrial subsurface.</title>
        <authorList>
            <person name="Probst A.J."/>
            <person name="Ladd B."/>
            <person name="Jarett J.K."/>
            <person name="Geller-Mcgrath D.E."/>
            <person name="Sieber C.M.K."/>
            <person name="Emerson J.B."/>
            <person name="Anantharaman K."/>
            <person name="Thomas B.C."/>
            <person name="Malmstrom R."/>
            <person name="Stieglmeier M."/>
            <person name="Klingl A."/>
            <person name="Woyke T."/>
            <person name="Ryan C.M."/>
            <person name="Banfield J.F."/>
        </authorList>
    </citation>
    <scope>NUCLEOTIDE SEQUENCE [LARGE SCALE GENOMIC DNA]</scope>
</reference>
<protein>
    <recommendedName>
        <fullName evidence="3">BioF2-like acetyltransferase domain-containing protein</fullName>
    </recommendedName>
</protein>
<dbReference type="SUPFAM" id="SSF55729">
    <property type="entry name" value="Acyl-CoA N-acyltransferases (Nat)"/>
    <property type="match status" value="1"/>
</dbReference>
<dbReference type="EMBL" id="PFNX01000042">
    <property type="protein sequence ID" value="PIZ59464.1"/>
    <property type="molecule type" value="Genomic_DNA"/>
</dbReference>
<comment type="caution">
    <text evidence="1">The sequence shown here is derived from an EMBL/GenBank/DDBJ whole genome shotgun (WGS) entry which is preliminary data.</text>
</comment>
<dbReference type="AlphaFoldDB" id="A0A2M7TTF7"/>